<protein>
    <submittedName>
        <fullName evidence="1">Uncharacterized protein</fullName>
    </submittedName>
</protein>
<accession>A0A7X6L4W9</accession>
<evidence type="ECO:0000313" key="2">
    <source>
        <dbReference type="Proteomes" id="UP000540698"/>
    </source>
</evidence>
<sequence>MSAALRWDVGLPTWAAPNGATPVGSEQRKDTGIMVGIPLSPSFEVNYNAYAFPTSVVPHGQLSFRTEELAHALFATGRAPGDRYRYGSASTWEWLYRTSLIPAYIRRRPYGALTRSRLAHELDRSELVGLSYALGTAMTAIFCRQVLGVSHLLHIDRYASTYGIVFGTGRKRADLFGRAPSGWVVAEAKGRSRAMERTLPEKLRDQKRSVLSIESGPPWLALGCVASFPAGQQLVVDAFDPDEPAEDAIRLDHVTWDRYLHAYYQPFINALDAGDRLQDTSVEGPFETVSFGGFRVQLGLLRGVTDLAREIPANDPAGFGERVSELLSSARQREIPMFPDGSIIQTDWTEAIQTQDWLLGPE</sequence>
<dbReference type="AlphaFoldDB" id="A0A7X6L4W9"/>
<gene>
    <name evidence="1" type="ORF">HGB38_16260</name>
</gene>
<evidence type="ECO:0000313" key="1">
    <source>
        <dbReference type="EMBL" id="NKY27767.1"/>
    </source>
</evidence>
<comment type="caution">
    <text evidence="1">The sequence shown here is derived from an EMBL/GenBank/DDBJ whole genome shotgun (WGS) entry which is preliminary data.</text>
</comment>
<organism evidence="1 2">
    <name type="scientific">Nocardia gamkensis</name>
    <dbReference type="NCBI Taxonomy" id="352869"/>
    <lineage>
        <taxon>Bacteria</taxon>
        <taxon>Bacillati</taxon>
        <taxon>Actinomycetota</taxon>
        <taxon>Actinomycetes</taxon>
        <taxon>Mycobacteriales</taxon>
        <taxon>Nocardiaceae</taxon>
        <taxon>Nocardia</taxon>
    </lineage>
</organism>
<proteinExistence type="predicted"/>
<reference evidence="1 2" key="1">
    <citation type="submission" date="2020-04" db="EMBL/GenBank/DDBJ databases">
        <title>MicrobeNet Type strains.</title>
        <authorList>
            <person name="Nicholson A.C."/>
        </authorList>
    </citation>
    <scope>NUCLEOTIDE SEQUENCE [LARGE SCALE GENOMIC DNA]</scope>
    <source>
        <strain evidence="1 2">DSM 44956</strain>
    </source>
</reference>
<keyword evidence="2" id="KW-1185">Reference proteome</keyword>
<name>A0A7X6L4W9_9NOCA</name>
<dbReference type="RefSeq" id="WP_157113917.1">
    <property type="nucleotide sequence ID" value="NZ_JAAXOS010000007.1"/>
</dbReference>
<dbReference type="Proteomes" id="UP000540698">
    <property type="component" value="Unassembled WGS sequence"/>
</dbReference>
<dbReference type="EMBL" id="JAAXOS010000007">
    <property type="protein sequence ID" value="NKY27767.1"/>
    <property type="molecule type" value="Genomic_DNA"/>
</dbReference>